<feature type="signal peptide" evidence="1">
    <location>
        <begin position="1"/>
        <end position="21"/>
    </location>
</feature>
<keyword evidence="1" id="KW-0732">Signal</keyword>
<reference evidence="2 3" key="1">
    <citation type="submission" date="2013-06" db="EMBL/GenBank/DDBJ databases">
        <title>The Genome Sequence of Acinetobacter gyllenbergii CIP 110306.</title>
        <authorList>
            <consortium name="The Broad Institute Genome Sequencing Platform"/>
            <consortium name="The Broad Institute Genome Sequencing Center for Infectious Disease"/>
            <person name="Cerqueira G."/>
            <person name="Feldgarden M."/>
            <person name="Courvalin P."/>
            <person name="Perichon B."/>
            <person name="Grillot-Courvalin C."/>
            <person name="Clermont D."/>
            <person name="Rocha E."/>
            <person name="Yoon E.-J."/>
            <person name="Nemec A."/>
            <person name="Young S.K."/>
            <person name="Zeng Q."/>
            <person name="Gargeya S."/>
            <person name="Fitzgerald M."/>
            <person name="Abouelleil A."/>
            <person name="Alvarado L."/>
            <person name="Berlin A.M."/>
            <person name="Chapman S.B."/>
            <person name="Dewar J."/>
            <person name="Goldberg J."/>
            <person name="Griggs A."/>
            <person name="Gujja S."/>
            <person name="Hansen M."/>
            <person name="Howarth C."/>
            <person name="Imamovic A."/>
            <person name="Larimer J."/>
            <person name="McCowan C."/>
            <person name="Murphy C."/>
            <person name="Pearson M."/>
            <person name="Priest M."/>
            <person name="Roberts A."/>
            <person name="Saif S."/>
            <person name="Shea T."/>
            <person name="Sykes S."/>
            <person name="Wortman J."/>
            <person name="Nusbaum C."/>
            <person name="Birren B."/>
        </authorList>
    </citation>
    <scope>NUCLEOTIDE SEQUENCE [LARGE SCALE GENOMIC DNA]</scope>
    <source>
        <strain evidence="2 3">CIP 110306</strain>
    </source>
</reference>
<dbReference type="PROSITE" id="PS51257">
    <property type="entry name" value="PROKAR_LIPOPROTEIN"/>
    <property type="match status" value="1"/>
</dbReference>
<keyword evidence="3" id="KW-1185">Reference proteome</keyword>
<accession>A0A829HC93</accession>
<dbReference type="AlphaFoldDB" id="A0A829HC93"/>
<evidence type="ECO:0000313" key="3">
    <source>
        <dbReference type="Proteomes" id="UP000014523"/>
    </source>
</evidence>
<dbReference type="EMBL" id="ATGG01000049">
    <property type="protein sequence ID" value="EPF72537.1"/>
    <property type="molecule type" value="Genomic_DNA"/>
</dbReference>
<evidence type="ECO:0000256" key="1">
    <source>
        <dbReference type="SAM" id="SignalP"/>
    </source>
</evidence>
<dbReference type="RefSeq" id="WP_016542974.1">
    <property type="nucleotide sequence ID" value="NZ_ASQH01000024.1"/>
</dbReference>
<dbReference type="Proteomes" id="UP000014523">
    <property type="component" value="Unassembled WGS sequence"/>
</dbReference>
<feature type="chain" id="PRO_5032358200" evidence="1">
    <location>
        <begin position="22"/>
        <end position="380"/>
    </location>
</feature>
<comment type="caution">
    <text evidence="2">The sequence shown here is derived from an EMBL/GenBank/DDBJ whole genome shotgun (WGS) entry which is preliminary data.</text>
</comment>
<protein>
    <submittedName>
        <fullName evidence="2">Uncharacterized protein</fullName>
    </submittedName>
</protein>
<name>A0A829HC93_9GAMM</name>
<proteinExistence type="predicted"/>
<organism evidence="2 3">
    <name type="scientific">Acinetobacter gyllenbergii CIP 110306 = MTCC 11365</name>
    <dbReference type="NCBI Taxonomy" id="1217657"/>
    <lineage>
        <taxon>Bacteria</taxon>
        <taxon>Pseudomonadati</taxon>
        <taxon>Pseudomonadota</taxon>
        <taxon>Gammaproteobacteria</taxon>
        <taxon>Moraxellales</taxon>
        <taxon>Moraxellaceae</taxon>
        <taxon>Acinetobacter</taxon>
    </lineage>
</organism>
<gene>
    <name evidence="2" type="ORF">F957_03673</name>
</gene>
<evidence type="ECO:0000313" key="2">
    <source>
        <dbReference type="EMBL" id="EPF72537.1"/>
    </source>
</evidence>
<sequence>MKKLFLLAMLLGLAGCGDNNQSDTTQTNTQVSTSQNTQEAVLTATNYRFAAPPQTMGAIAPLAGWTVTNSTTVGASTLIEASRGSTVSAALITPNAKQVANVLKGGLAGIALSVAVDQLLGAIDWVMDPENSRIKYKSSAQVVYNYFSGACIGVLDGNFTKCLENKLNNDAKIGNSNWSDYNCVLTNWAWADFRRFTCTAISFRTKTRELVGDYAVIKEKILPSEEKSLPLETVAEQVITNADSGSLDAQVATNIAAQNILNDVEQAEPVVQDLDNNYKNNCPSGITNNGSCWICSRESWSPIRSRVVLAKEIVFGLNKCSVAMNSSQLLTRYKAYSELGAARDKENACWSPQDPEHLDEAIKAKATAAECNTFLGVLGQ</sequence>